<dbReference type="Pfam" id="PF00753">
    <property type="entry name" value="Lactamase_B"/>
    <property type="match status" value="1"/>
</dbReference>
<dbReference type="GO" id="GO:0046872">
    <property type="term" value="F:metal ion binding"/>
    <property type="evidence" value="ECO:0007669"/>
    <property type="project" value="UniProtKB-KW"/>
</dbReference>
<dbReference type="GO" id="GO:0016787">
    <property type="term" value="F:hydrolase activity"/>
    <property type="evidence" value="ECO:0007669"/>
    <property type="project" value="UniProtKB-KW"/>
</dbReference>
<dbReference type="GO" id="GO:0000470">
    <property type="term" value="P:maturation of LSU-rRNA"/>
    <property type="evidence" value="ECO:0007669"/>
    <property type="project" value="TreeGrafter"/>
</dbReference>
<dbReference type="PANTHER" id="PTHR15002:SF0">
    <property type="entry name" value="RIBOSOMAL BIOGENESIS PROTEIN LAS1L"/>
    <property type="match status" value="1"/>
</dbReference>
<feature type="domain" description="Metallo-beta-lactamase" evidence="8">
    <location>
        <begin position="403"/>
        <end position="551"/>
    </location>
</feature>
<dbReference type="GO" id="GO:0000460">
    <property type="term" value="P:maturation of 5.8S rRNA"/>
    <property type="evidence" value="ECO:0007669"/>
    <property type="project" value="TreeGrafter"/>
</dbReference>
<protein>
    <submittedName>
        <fullName evidence="9">Hydroxyacylglutathione hydrolase</fullName>
    </submittedName>
</protein>
<dbReference type="FunFam" id="1.10.238.10:FF:000178">
    <property type="entry name" value="Calmodulin-2 A"/>
    <property type="match status" value="1"/>
</dbReference>
<evidence type="ECO:0000256" key="6">
    <source>
        <dbReference type="ARBA" id="ARBA00022833"/>
    </source>
</evidence>
<keyword evidence="3" id="KW-0479">Metal-binding</keyword>
<dbReference type="Proteomes" id="UP000266152">
    <property type="component" value="Unassembled WGS sequence"/>
</dbReference>
<dbReference type="SMART" id="SM00849">
    <property type="entry name" value="Lactamase_B"/>
    <property type="match status" value="1"/>
</dbReference>
<evidence type="ECO:0000256" key="2">
    <source>
        <dbReference type="ARBA" id="ARBA00006759"/>
    </source>
</evidence>
<dbReference type="GO" id="GO:0030687">
    <property type="term" value="C:preribosome, large subunit precursor"/>
    <property type="evidence" value="ECO:0007669"/>
    <property type="project" value="TreeGrafter"/>
</dbReference>
<proteinExistence type="inferred from homology"/>
<dbReference type="GO" id="GO:0043226">
    <property type="term" value="C:organelle"/>
    <property type="evidence" value="ECO:0007669"/>
    <property type="project" value="UniProtKB-ARBA"/>
</dbReference>
<evidence type="ECO:0000313" key="10">
    <source>
        <dbReference type="Proteomes" id="UP000266152"/>
    </source>
</evidence>
<feature type="compositionally biased region" description="Polar residues" evidence="7">
    <location>
        <begin position="29"/>
        <end position="42"/>
    </location>
</feature>
<sequence>MVQYVFTPWRDRYELLLVREQMYTGITTNAQDPKQKLQQSVSGPGGSEDMQIHQEVDNKETRARQHQAVARVSMWMQRGNCPHLIESTALLMAAMLSDREAATRENAASSAYAIRAAYSAAFSRFVTGLLDSHQDKQHKQSMYSVADTIGLPATFVELRHQCTHEQLPSLAKLRTAARKALLWIWDYHWKQLDEDSSDPCRMAILRYLGEGDETKLRTIVDEFERWPKERLLKTIQELTQRLKTAEEEKRATEPGALDTKMKDHQVDAVNVVGEEEDDDFGWSQFQGPWKPKPIGIVYKSLASRALTRIGKRHDSGGDGSHDASGTLPWLVRLQNLAVHSAFSSSDTSTLNPTSVSASAFSPMYRLVASRPFLKQKIGYLSTALVASRAMHIQSIPMWEGSSNNYAYLVVDDKSKDAVIIDPANPPEVAPILKDAIQAGKINLTAILAELGTPKLDIIGGKDCEGVTKTPGHGETFKLGDITFRGVHTPCHTQDSICFFAQDGNDKAVFTGDTLFIGGCGRFFEGNAKEMHEALNERLAALPDDTVVYPGHEYTKANVKFAASVSQREAVQSLHSFAENNKITTGKFTIGDEKARANLDFLDLTKAQMPPKRKAPAASGSTAPKTRQSKLAKEHNVTPQEEGEIREAFSLFAEPMDGEKYGVLPIDDVKSALIALGVPPSSHAELKEFVSILDPDNDGYATFEPFFAICALKFHTREHDSDAHRAEVEEAFRLFTNGQDGPITLGHLRRVAAVLKEDVDEELLKDMILEANGGVGVARGVGAEEFDRVMKSAGVWR</sequence>
<dbReference type="GO" id="GO:0090730">
    <property type="term" value="C:Las1 complex"/>
    <property type="evidence" value="ECO:0007669"/>
    <property type="project" value="InterPro"/>
</dbReference>
<dbReference type="Pfam" id="PF04031">
    <property type="entry name" value="Las1"/>
    <property type="match status" value="1"/>
</dbReference>
<evidence type="ECO:0000256" key="7">
    <source>
        <dbReference type="SAM" id="MobiDB-lite"/>
    </source>
</evidence>
<dbReference type="STRING" id="5514.A0A395RQW1"/>
<dbReference type="InterPro" id="IPR036866">
    <property type="entry name" value="RibonucZ/Hydroxyglut_hydro"/>
</dbReference>
<organism evidence="9 10">
    <name type="scientific">Fusarium sporotrichioides</name>
    <dbReference type="NCBI Taxonomy" id="5514"/>
    <lineage>
        <taxon>Eukaryota</taxon>
        <taxon>Fungi</taxon>
        <taxon>Dikarya</taxon>
        <taxon>Ascomycota</taxon>
        <taxon>Pezizomycotina</taxon>
        <taxon>Sordariomycetes</taxon>
        <taxon>Hypocreomycetidae</taxon>
        <taxon>Hypocreales</taxon>
        <taxon>Nectriaceae</taxon>
        <taxon>Fusarium</taxon>
    </lineage>
</organism>
<dbReference type="CDD" id="cd07723">
    <property type="entry name" value="hydroxyacylglutathione_hydrolase_MBL-fold"/>
    <property type="match status" value="1"/>
</dbReference>
<keyword evidence="10" id="KW-1185">Reference proteome</keyword>
<evidence type="ECO:0000259" key="8">
    <source>
        <dbReference type="SMART" id="SM00849"/>
    </source>
</evidence>
<dbReference type="Gene3D" id="3.60.15.10">
    <property type="entry name" value="Ribonuclease Z/Hydroxyacylglutathione hydrolase-like"/>
    <property type="match status" value="1"/>
</dbReference>
<reference evidence="9 10" key="1">
    <citation type="journal article" date="2018" name="PLoS Pathog.">
        <title>Evolution of structural diversity of trichothecenes, a family of toxins produced by plant pathogenic and entomopathogenic fungi.</title>
        <authorList>
            <person name="Proctor R.H."/>
            <person name="McCormick S.P."/>
            <person name="Kim H.S."/>
            <person name="Cardoza R.E."/>
            <person name="Stanley A.M."/>
            <person name="Lindo L."/>
            <person name="Kelly A."/>
            <person name="Brown D.W."/>
            <person name="Lee T."/>
            <person name="Vaughan M.M."/>
            <person name="Alexander N.J."/>
            <person name="Busman M."/>
            <person name="Gutierrez S."/>
        </authorList>
    </citation>
    <scope>NUCLEOTIDE SEQUENCE [LARGE SCALE GENOMIC DNA]</scope>
    <source>
        <strain evidence="9 10">NRRL 3299</strain>
    </source>
</reference>
<evidence type="ECO:0000256" key="3">
    <source>
        <dbReference type="ARBA" id="ARBA00022723"/>
    </source>
</evidence>
<dbReference type="InterPro" id="IPR007174">
    <property type="entry name" value="Las1"/>
</dbReference>
<feature type="region of interest" description="Disordered" evidence="7">
    <location>
        <begin position="608"/>
        <end position="642"/>
    </location>
</feature>
<dbReference type="InterPro" id="IPR032282">
    <property type="entry name" value="HAGH_C"/>
</dbReference>
<comment type="caution">
    <text evidence="9">The sequence shown here is derived from an EMBL/GenBank/DDBJ whole genome shotgun (WGS) entry which is preliminary data.</text>
</comment>
<feature type="region of interest" description="Disordered" evidence="7">
    <location>
        <begin position="29"/>
        <end position="49"/>
    </location>
</feature>
<dbReference type="GO" id="GO:0004519">
    <property type="term" value="F:endonuclease activity"/>
    <property type="evidence" value="ECO:0007669"/>
    <property type="project" value="InterPro"/>
</dbReference>
<evidence type="ECO:0000256" key="5">
    <source>
        <dbReference type="ARBA" id="ARBA00022801"/>
    </source>
</evidence>
<accession>A0A395RQW1</accession>
<evidence type="ECO:0000313" key="9">
    <source>
        <dbReference type="EMBL" id="RGP62159.1"/>
    </source>
</evidence>
<keyword evidence="6" id="KW-0862">Zinc</keyword>
<keyword evidence="4" id="KW-0677">Repeat</keyword>
<dbReference type="EMBL" id="PXOF01000152">
    <property type="protein sequence ID" value="RGP62159.1"/>
    <property type="molecule type" value="Genomic_DNA"/>
</dbReference>
<comment type="cofactor">
    <cofactor evidence="1">
        <name>Zn(2+)</name>
        <dbReference type="ChEBI" id="CHEBI:29105"/>
    </cofactor>
</comment>
<dbReference type="Pfam" id="PF16123">
    <property type="entry name" value="HAGH_C"/>
    <property type="match status" value="1"/>
</dbReference>
<evidence type="ECO:0000256" key="4">
    <source>
        <dbReference type="ARBA" id="ARBA00022737"/>
    </source>
</evidence>
<evidence type="ECO:0000256" key="1">
    <source>
        <dbReference type="ARBA" id="ARBA00001947"/>
    </source>
</evidence>
<dbReference type="InterPro" id="IPR035680">
    <property type="entry name" value="Clx_II_MBL"/>
</dbReference>
<dbReference type="AlphaFoldDB" id="A0A395RQW1"/>
<dbReference type="SUPFAM" id="SSF47473">
    <property type="entry name" value="EF-hand"/>
    <property type="match status" value="1"/>
</dbReference>
<dbReference type="SUPFAM" id="SSF56281">
    <property type="entry name" value="Metallo-hydrolase/oxidoreductase"/>
    <property type="match status" value="1"/>
</dbReference>
<dbReference type="InterPro" id="IPR001279">
    <property type="entry name" value="Metallo-B-lactamas"/>
</dbReference>
<keyword evidence="5 9" id="KW-0378">Hydrolase</keyword>
<dbReference type="PANTHER" id="PTHR15002">
    <property type="entry name" value="RIBOSOMAL BIOGENESIS PROTEIN LAS1L"/>
    <property type="match status" value="1"/>
</dbReference>
<dbReference type="Gene3D" id="1.10.238.10">
    <property type="entry name" value="EF-hand"/>
    <property type="match status" value="2"/>
</dbReference>
<name>A0A395RQW1_FUSSP</name>
<dbReference type="UniPathway" id="UPA00619">
    <property type="reaction ID" value="UER00676"/>
</dbReference>
<dbReference type="InterPro" id="IPR011992">
    <property type="entry name" value="EF-hand-dom_pair"/>
</dbReference>
<gene>
    <name evidence="9" type="ORF">FSPOR_9468</name>
</gene>
<comment type="similarity">
    <text evidence="2">Belongs to the metallo-beta-lactamase superfamily. Glyoxalase II family.</text>
</comment>